<feature type="compositionally biased region" description="Low complexity" evidence="6">
    <location>
        <begin position="1626"/>
        <end position="1650"/>
    </location>
</feature>
<evidence type="ECO:0000313" key="10">
    <source>
        <dbReference type="Proteomes" id="UP000001887"/>
    </source>
</evidence>
<keyword evidence="3 4" id="KW-0408">Iron</keyword>
<gene>
    <name evidence="9" type="ordered locus">Psta_2934</name>
</gene>
<keyword evidence="5" id="KW-0175">Coiled coil</keyword>
<dbReference type="Gene3D" id="1.10.760.10">
    <property type="entry name" value="Cytochrome c-like domain"/>
    <property type="match status" value="4"/>
</dbReference>
<dbReference type="SUPFAM" id="SSF48695">
    <property type="entry name" value="Multiheme cytochromes"/>
    <property type="match status" value="1"/>
</dbReference>
<dbReference type="GO" id="GO:0020037">
    <property type="term" value="F:heme binding"/>
    <property type="evidence" value="ECO:0007669"/>
    <property type="project" value="InterPro"/>
</dbReference>
<keyword evidence="10" id="KW-1185">Reference proteome</keyword>
<dbReference type="InterPro" id="IPR001478">
    <property type="entry name" value="PDZ"/>
</dbReference>
<evidence type="ECO:0000256" key="4">
    <source>
        <dbReference type="PROSITE-ProRule" id="PRU00433"/>
    </source>
</evidence>
<feature type="domain" description="Cytochrome c" evidence="8">
    <location>
        <begin position="861"/>
        <end position="967"/>
    </location>
</feature>
<dbReference type="eggNOG" id="COG2010">
    <property type="taxonomic scope" value="Bacteria"/>
</dbReference>
<proteinExistence type="predicted"/>
<keyword evidence="7" id="KW-0472">Membrane</keyword>
<dbReference type="STRING" id="530564.Psta_2934"/>
<feature type="transmembrane region" description="Helical" evidence="7">
    <location>
        <begin position="12"/>
        <end position="34"/>
    </location>
</feature>
<accession>D2R8Q8</accession>
<reference evidence="9 10" key="1">
    <citation type="journal article" date="2009" name="Stand. Genomic Sci.">
        <title>Complete genome sequence of Pirellula staleyi type strain (ATCC 27377).</title>
        <authorList>
            <person name="Clum A."/>
            <person name="Tindall B.J."/>
            <person name="Sikorski J."/>
            <person name="Ivanova N."/>
            <person name="Mavrommatis K."/>
            <person name="Lucas S."/>
            <person name="Glavina del Rio T."/>
            <person name="Nolan M."/>
            <person name="Chen F."/>
            <person name="Tice H."/>
            <person name="Pitluck S."/>
            <person name="Cheng J.F."/>
            <person name="Chertkov O."/>
            <person name="Brettin T."/>
            <person name="Han C."/>
            <person name="Detter J.C."/>
            <person name="Kuske C."/>
            <person name="Bruce D."/>
            <person name="Goodwin L."/>
            <person name="Ovchinikova G."/>
            <person name="Pati A."/>
            <person name="Mikhailova N."/>
            <person name="Chen A."/>
            <person name="Palaniappan K."/>
            <person name="Land M."/>
            <person name="Hauser L."/>
            <person name="Chang Y.J."/>
            <person name="Jeffries C.D."/>
            <person name="Chain P."/>
            <person name="Rohde M."/>
            <person name="Goker M."/>
            <person name="Bristow J."/>
            <person name="Eisen J.A."/>
            <person name="Markowitz V."/>
            <person name="Hugenholtz P."/>
            <person name="Kyrpides N.C."/>
            <person name="Klenk H.P."/>
            <person name="Lapidus A."/>
        </authorList>
    </citation>
    <scope>NUCLEOTIDE SEQUENCE [LARGE SCALE GENOMIC DNA]</scope>
    <source>
        <strain evidence="10">ATCC 27377 / DSM 6068 / ICPB 4128</strain>
    </source>
</reference>
<feature type="domain" description="Cytochrome c" evidence="8">
    <location>
        <begin position="617"/>
        <end position="721"/>
    </location>
</feature>
<feature type="region of interest" description="Disordered" evidence="6">
    <location>
        <begin position="1128"/>
        <end position="1155"/>
    </location>
</feature>
<evidence type="ECO:0000256" key="2">
    <source>
        <dbReference type="ARBA" id="ARBA00022723"/>
    </source>
</evidence>
<evidence type="ECO:0000256" key="6">
    <source>
        <dbReference type="SAM" id="MobiDB-lite"/>
    </source>
</evidence>
<evidence type="ECO:0000256" key="7">
    <source>
        <dbReference type="SAM" id="Phobius"/>
    </source>
</evidence>
<name>D2R8Q8_PIRSD</name>
<feature type="coiled-coil region" evidence="5">
    <location>
        <begin position="225"/>
        <end position="287"/>
    </location>
</feature>
<feature type="domain" description="Cytochrome c" evidence="8">
    <location>
        <begin position="1505"/>
        <end position="1610"/>
    </location>
</feature>
<feature type="domain" description="Cytochrome c" evidence="8">
    <location>
        <begin position="1238"/>
        <end position="1401"/>
    </location>
</feature>
<dbReference type="InterPro" id="IPR036909">
    <property type="entry name" value="Cyt_c-like_dom_sf"/>
</dbReference>
<dbReference type="PANTHER" id="PTHR33546:SF1">
    <property type="entry name" value="LARGE, MULTIFUNCTIONAL SECRETED PROTEIN"/>
    <property type="match status" value="1"/>
</dbReference>
<dbReference type="Proteomes" id="UP000001887">
    <property type="component" value="Chromosome"/>
</dbReference>
<dbReference type="PANTHER" id="PTHR33546">
    <property type="entry name" value="LARGE, MULTIFUNCTIONAL SECRETED PROTEIN-RELATED"/>
    <property type="match status" value="1"/>
</dbReference>
<evidence type="ECO:0000313" key="9">
    <source>
        <dbReference type="EMBL" id="ADB17599.1"/>
    </source>
</evidence>
<dbReference type="EMBL" id="CP001848">
    <property type="protein sequence ID" value="ADB17599.1"/>
    <property type="molecule type" value="Genomic_DNA"/>
</dbReference>
<dbReference type="KEGG" id="psl:Psta_2934"/>
<feature type="region of interest" description="Disordered" evidence="6">
    <location>
        <begin position="1100"/>
        <end position="1119"/>
    </location>
</feature>
<dbReference type="InterPro" id="IPR036034">
    <property type="entry name" value="PDZ_sf"/>
</dbReference>
<feature type="compositionally biased region" description="Basic and acidic residues" evidence="6">
    <location>
        <begin position="1128"/>
        <end position="1141"/>
    </location>
</feature>
<protein>
    <submittedName>
        <fullName evidence="9">PDZ/DHR/GLGF domain protein</fullName>
    </submittedName>
</protein>
<keyword evidence="7" id="KW-0812">Transmembrane</keyword>
<dbReference type="HOGENOM" id="CLU_246132_0_0_0"/>
<dbReference type="GO" id="GO:0046872">
    <property type="term" value="F:metal ion binding"/>
    <property type="evidence" value="ECO:0007669"/>
    <property type="project" value="UniProtKB-KW"/>
</dbReference>
<dbReference type="SUPFAM" id="SSF46626">
    <property type="entry name" value="Cytochrome c"/>
    <property type="match status" value="4"/>
</dbReference>
<dbReference type="Gene3D" id="2.30.42.10">
    <property type="match status" value="1"/>
</dbReference>
<evidence type="ECO:0000256" key="1">
    <source>
        <dbReference type="ARBA" id="ARBA00022617"/>
    </source>
</evidence>
<dbReference type="GO" id="GO:0009055">
    <property type="term" value="F:electron transfer activity"/>
    <property type="evidence" value="ECO:0007669"/>
    <property type="project" value="InterPro"/>
</dbReference>
<evidence type="ECO:0000256" key="5">
    <source>
        <dbReference type="SAM" id="Coils"/>
    </source>
</evidence>
<evidence type="ECO:0000256" key="3">
    <source>
        <dbReference type="ARBA" id="ARBA00023004"/>
    </source>
</evidence>
<dbReference type="PROSITE" id="PS51007">
    <property type="entry name" value="CYTC"/>
    <property type="match status" value="4"/>
</dbReference>
<dbReference type="SMART" id="SM00228">
    <property type="entry name" value="PDZ"/>
    <property type="match status" value="1"/>
</dbReference>
<sequence length="1656" mass="183282">MPATESTWRDQGLLNRLFAVSGVILAIVTVLMFYRDHDRPWKHVQPKALEADLKLNAWRQEQFETADAMEEHANLEEELSRVSATEIPAALIEQFKAELENDAAYRKTTVDVAWIDAEAAEIKKLVEAAVPLREAATAAIKEAEAAPSDVAAQQAAAKAQAAALAAEKQAGDARAALIVEFEGYARSAKIRETQAATNQKGKNGFLDAAKANYDIAVRDNNAATMKTALETVRKLEAERDALREATQTLSTHRANLDGTIKAMTADIAAAQKKLDDSRAGLVRLEKTYAEKRETYFVGTFPFLGKKVLTFPIIDAFGSPRKIETAWSEGLEQDYNFKKVKRYDRCTTCHQSMAKSVPGMPTTQAFVKETTFDLVITPPTPEELGPPKTDAEGNPLPYTLEQYLGIRLAAEGLINRDDVTVKFVKPKSAAARAVTVGNEPTGDKLGEDIRVAAAIGPGSKESVELFKNLPGIVLGDVIQAINGDRILDARRAESYLIDASNSGKPITVTIRRGLPSPFTSHPRLDLFVSDSSPHKLSTFACTVCHDGQGSATDFKWASHTPNNSLDAERWMNEYGWFDNAHWIYPMFPKRFAEASCLKCHHEVVELEASERFPDPPAPSLVHGYHVIRKYGCYGCHEVNGYDGPTRRVGPDMRLEPGYFAVAQSMQPYIKAPLAAAKEKFNAAATAFDTASAAGEPPAEVTSAKNTAAGELAQLQELAKSTDHVVHHPEDNEVRTRLRLMIEEDAVSQTPLFPAEIHTLAGMLKDIEAPGDLRKSGPSLRYLGAKLDRPFLYDWLWNPQAFRPSTRMPRFFQLWDHLDADDHMAQVREPIEILGMMEYFSAFDQEFEPLPRPEGISEWSDEEKIARGKQQFEVRGCLACHNHGDFPTIEKYRKPGEIVQGPDLTGIGSKFDPARNPQGREWLYSWIKEPTKYHVRTVMPNLYLTPEKDAAGKVFDPVDDITAYLLSNKLENWTPVAEGSITDTTLTKENKQALDEHVKDYLLDAFYKDQAEEYLQNGIPAEIESELKGAEKELIVRDGGKLTDKDKLRYVGMKTISKYGCYGCHDIPGFEDAKPIGTGLADWGRKDPSKLAFEHITHYLEHHGPSHKPKAKEETPAPSVATTNTSLKADAAHDAHAEGDHSHAHNWPSSSGPAGSEADEEFYLHQLEAHNRIGFIHQKLKEPRSYDFQKTINKKYNERLRMPLFPISVEEREAIMTFVLGLVADPPREKYIFTPDARKEALIKGQQVLEKYNCGGCHILEAETWNIAYAAGDYGPQGEFKDFPFLKAHFGTKELEAQAKPDSRNLLTSKVKGLPPTAKDDGLPIVIDMDGVGVTNEDEFDPRTVSYSIDLYQPAMIDGSTYQTGGSSVQIPFARVESSYPANGGALTRYLLPKVTAYEQQANPSASGAEAMGWLPPPLMGEGNKVQTGWLHDFLLEPYPIRPASFLRMPKFNMSDDEATALVNYFAARDNATYPYVATESRNDDLLASAEAKYAELLQKEGLPASTRFDDAMKIVVDKNYCVKCHIVADFSPVGSQRARAPNLADVYRRLRPDYLRRWIANPKSILPYTSMPVNIPYNPNVKFDGGVSQNLYHGTSVDQVDGLVDLLMNYDRYTKGAAKISPLVEAASGAAPPAGEAPPGEQPVAPIEATPAPAPAE</sequence>
<evidence type="ECO:0000259" key="8">
    <source>
        <dbReference type="PROSITE" id="PS51007"/>
    </source>
</evidence>
<keyword evidence="7" id="KW-1133">Transmembrane helix</keyword>
<dbReference type="InterPro" id="IPR009056">
    <property type="entry name" value="Cyt_c-like_dom"/>
</dbReference>
<dbReference type="InterPro" id="IPR036280">
    <property type="entry name" value="Multihaem_cyt_sf"/>
</dbReference>
<keyword evidence="2 4" id="KW-0479">Metal-binding</keyword>
<keyword evidence="1 4" id="KW-0349">Heme</keyword>
<organism evidence="9 10">
    <name type="scientific">Pirellula staleyi (strain ATCC 27377 / DSM 6068 / ICPB 4128)</name>
    <name type="common">Pirella staleyi</name>
    <dbReference type="NCBI Taxonomy" id="530564"/>
    <lineage>
        <taxon>Bacteria</taxon>
        <taxon>Pseudomonadati</taxon>
        <taxon>Planctomycetota</taxon>
        <taxon>Planctomycetia</taxon>
        <taxon>Pirellulales</taxon>
        <taxon>Pirellulaceae</taxon>
        <taxon>Pirellula</taxon>
    </lineage>
</organism>
<dbReference type="eggNOG" id="COG0845">
    <property type="taxonomic scope" value="Bacteria"/>
</dbReference>
<feature type="region of interest" description="Disordered" evidence="6">
    <location>
        <begin position="1626"/>
        <end position="1656"/>
    </location>
</feature>